<gene>
    <name evidence="1" type="ORF">MSSAC_0996</name>
</gene>
<reference evidence="1 2" key="1">
    <citation type="submission" date="2014-07" db="EMBL/GenBank/DDBJ databases">
        <title>Methanogenic archaea and the global carbon cycle.</title>
        <authorList>
            <person name="Henriksen J.R."/>
            <person name="Luke J."/>
            <person name="Reinhart S."/>
            <person name="Benedict M.N."/>
            <person name="Youngblut N.D."/>
            <person name="Metcalf M.E."/>
            <person name="Whitaker R.J."/>
            <person name="Metcalf W.W."/>
        </authorList>
    </citation>
    <scope>NUCLEOTIDE SEQUENCE [LARGE SCALE GENOMIC DNA]</scope>
    <source>
        <strain evidence="1 2">C2J</strain>
    </source>
</reference>
<dbReference type="PATRIC" id="fig|1434118.4.peg.1279"/>
<protein>
    <submittedName>
        <fullName evidence="1">Uncharacterized protein</fullName>
    </submittedName>
</protein>
<dbReference type="EMBL" id="CP009508">
    <property type="protein sequence ID" value="AKB35586.1"/>
    <property type="molecule type" value="Genomic_DNA"/>
</dbReference>
<evidence type="ECO:0000313" key="1">
    <source>
        <dbReference type="EMBL" id="AKB35586.1"/>
    </source>
</evidence>
<evidence type="ECO:0000313" key="2">
    <source>
        <dbReference type="Proteomes" id="UP000033123"/>
    </source>
</evidence>
<dbReference type="AlphaFoldDB" id="A0A0E3LCI6"/>
<accession>A0A0E3LCI6</accession>
<sequence>MYIKSKCPICGSNNYHNVQVRIEETRKNLSLKDVSVTDTVTDEELAREILCGLKPQVYDGITIKELCRVIKKYYGVAAAYCCDLVTRLKIEMNMYCPDRRHLYYVYPSPPQ</sequence>
<dbReference type="GeneID" id="31905140"/>
<dbReference type="RefSeq" id="WP_082093161.1">
    <property type="nucleotide sequence ID" value="NZ_CP009508.1"/>
</dbReference>
<dbReference type="KEGG" id="msj:MSSAC_0996"/>
<dbReference type="Proteomes" id="UP000033123">
    <property type="component" value="Chromosome"/>
</dbReference>
<dbReference type="HOGENOM" id="CLU_162436_0_0_2"/>
<organism evidence="1 2">
    <name type="scientific">Methanosarcina siciliae C2J</name>
    <dbReference type="NCBI Taxonomy" id="1434118"/>
    <lineage>
        <taxon>Archaea</taxon>
        <taxon>Methanobacteriati</taxon>
        <taxon>Methanobacteriota</taxon>
        <taxon>Stenosarchaea group</taxon>
        <taxon>Methanomicrobia</taxon>
        <taxon>Methanosarcinales</taxon>
        <taxon>Methanosarcinaceae</taxon>
        <taxon>Methanosarcina</taxon>
    </lineage>
</organism>
<name>A0A0E3LCI6_9EURY</name>
<proteinExistence type="predicted"/>